<dbReference type="AlphaFoldDB" id="A0A9P0Q477"/>
<dbReference type="OrthoDB" id="1792at2759"/>
<protein>
    <recommendedName>
        <fullName evidence="1">Vps16 C-terminal domain-containing protein</fullName>
    </recommendedName>
</protein>
<dbReference type="GO" id="GO:0003779">
    <property type="term" value="F:actin binding"/>
    <property type="evidence" value="ECO:0007669"/>
    <property type="project" value="TreeGrafter"/>
</dbReference>
<dbReference type="Gene3D" id="1.10.150.780">
    <property type="entry name" value="Vps16, C-terminal region"/>
    <property type="match status" value="1"/>
</dbReference>
<dbReference type="Pfam" id="PF04840">
    <property type="entry name" value="Vps16_C"/>
    <property type="match status" value="1"/>
</dbReference>
<organism evidence="2 3">
    <name type="scientific">Acanthoscelides obtectus</name>
    <name type="common">Bean weevil</name>
    <name type="synonym">Bruchus obtectus</name>
    <dbReference type="NCBI Taxonomy" id="200917"/>
    <lineage>
        <taxon>Eukaryota</taxon>
        <taxon>Metazoa</taxon>
        <taxon>Ecdysozoa</taxon>
        <taxon>Arthropoda</taxon>
        <taxon>Hexapoda</taxon>
        <taxon>Insecta</taxon>
        <taxon>Pterygota</taxon>
        <taxon>Neoptera</taxon>
        <taxon>Endopterygota</taxon>
        <taxon>Coleoptera</taxon>
        <taxon>Polyphaga</taxon>
        <taxon>Cucujiformia</taxon>
        <taxon>Chrysomeloidea</taxon>
        <taxon>Chrysomelidae</taxon>
        <taxon>Bruchinae</taxon>
        <taxon>Bruchini</taxon>
        <taxon>Acanthoscelides</taxon>
    </lineage>
</organism>
<sequence length="115" mass="13176">MKEALLTSAAEAYKKGHKDFCTTMCEEGIKLFRFQKEVEEKIPAMKSKLLDKSVNATCRVLLEANELKLAEKFRNDFKIPDKRVARVNKTAASWLTPTLKKDKILIKITGIFTRI</sequence>
<dbReference type="GO" id="GO:0042144">
    <property type="term" value="P:vacuole fusion, non-autophagic"/>
    <property type="evidence" value="ECO:0007669"/>
    <property type="project" value="TreeGrafter"/>
</dbReference>
<comment type="caution">
    <text evidence="2">The sequence shown here is derived from an EMBL/GenBank/DDBJ whole genome shotgun (WGS) entry which is preliminary data.</text>
</comment>
<dbReference type="GO" id="GO:0030897">
    <property type="term" value="C:HOPS complex"/>
    <property type="evidence" value="ECO:0007669"/>
    <property type="project" value="TreeGrafter"/>
</dbReference>
<dbReference type="GO" id="GO:0005768">
    <property type="term" value="C:endosome"/>
    <property type="evidence" value="ECO:0007669"/>
    <property type="project" value="TreeGrafter"/>
</dbReference>
<evidence type="ECO:0000313" key="3">
    <source>
        <dbReference type="Proteomes" id="UP001152888"/>
    </source>
</evidence>
<evidence type="ECO:0000313" key="2">
    <source>
        <dbReference type="EMBL" id="CAH2009593.1"/>
    </source>
</evidence>
<dbReference type="PANTHER" id="PTHR12811">
    <property type="entry name" value="VACUOLAR PROTEIN SORTING VPS16"/>
    <property type="match status" value="1"/>
</dbReference>
<name>A0A9P0Q477_ACAOB</name>
<dbReference type="EMBL" id="CAKOFQ010007895">
    <property type="protein sequence ID" value="CAH2009593.1"/>
    <property type="molecule type" value="Genomic_DNA"/>
</dbReference>
<dbReference type="Proteomes" id="UP001152888">
    <property type="component" value="Unassembled WGS sequence"/>
</dbReference>
<dbReference type="GO" id="GO:0016197">
    <property type="term" value="P:endosomal transport"/>
    <property type="evidence" value="ECO:0007669"/>
    <property type="project" value="TreeGrafter"/>
</dbReference>
<evidence type="ECO:0000259" key="1">
    <source>
        <dbReference type="Pfam" id="PF04840"/>
    </source>
</evidence>
<gene>
    <name evidence="2" type="ORF">ACAOBT_LOCUS30964</name>
</gene>
<proteinExistence type="predicted"/>
<keyword evidence="3" id="KW-1185">Reference proteome</keyword>
<dbReference type="InterPro" id="IPR006925">
    <property type="entry name" value="Vps16_C"/>
</dbReference>
<reference evidence="2" key="1">
    <citation type="submission" date="2022-03" db="EMBL/GenBank/DDBJ databases">
        <authorList>
            <person name="Sayadi A."/>
        </authorList>
    </citation>
    <scope>NUCLEOTIDE SEQUENCE</scope>
</reference>
<feature type="domain" description="Vps16 C-terminal" evidence="1">
    <location>
        <begin position="3"/>
        <end position="86"/>
    </location>
</feature>
<accession>A0A9P0Q477</accession>
<dbReference type="InterPro" id="IPR038132">
    <property type="entry name" value="Vps16_C_sf"/>
</dbReference>
<dbReference type="InterPro" id="IPR016534">
    <property type="entry name" value="VPS16"/>
</dbReference>
<dbReference type="GO" id="GO:0006886">
    <property type="term" value="P:intracellular protein transport"/>
    <property type="evidence" value="ECO:0007669"/>
    <property type="project" value="InterPro"/>
</dbReference>
<dbReference type="GO" id="GO:0005765">
    <property type="term" value="C:lysosomal membrane"/>
    <property type="evidence" value="ECO:0007669"/>
    <property type="project" value="TreeGrafter"/>
</dbReference>
<dbReference type="PANTHER" id="PTHR12811:SF0">
    <property type="entry name" value="VACUOLAR PROTEIN SORTING-ASSOCIATED PROTEIN 16 HOMOLOG"/>
    <property type="match status" value="1"/>
</dbReference>